<organism evidence="2 3">
    <name type="scientific">Rhodococcus ruber BKS 20-38</name>
    <dbReference type="NCBI Taxonomy" id="1278076"/>
    <lineage>
        <taxon>Bacteria</taxon>
        <taxon>Bacillati</taxon>
        <taxon>Actinomycetota</taxon>
        <taxon>Actinomycetes</taxon>
        <taxon>Mycobacteriales</taxon>
        <taxon>Nocardiaceae</taxon>
        <taxon>Rhodococcus</taxon>
    </lineage>
</organism>
<evidence type="ECO:0000313" key="3">
    <source>
        <dbReference type="Proteomes" id="UP000011731"/>
    </source>
</evidence>
<feature type="transmembrane region" description="Helical" evidence="1">
    <location>
        <begin position="58"/>
        <end position="83"/>
    </location>
</feature>
<feature type="transmembrane region" description="Helical" evidence="1">
    <location>
        <begin position="90"/>
        <end position="108"/>
    </location>
</feature>
<evidence type="ECO:0008006" key="4">
    <source>
        <dbReference type="Google" id="ProtNLM"/>
    </source>
</evidence>
<gene>
    <name evidence="2" type="ORF">G352_19603</name>
</gene>
<feature type="transmembrane region" description="Helical" evidence="1">
    <location>
        <begin position="128"/>
        <end position="145"/>
    </location>
</feature>
<dbReference type="EMBL" id="AOEX01000062">
    <property type="protein sequence ID" value="EME59850.1"/>
    <property type="molecule type" value="Genomic_DNA"/>
</dbReference>
<dbReference type="AlphaFoldDB" id="M2YE03"/>
<accession>M2YE03</accession>
<keyword evidence="3" id="KW-1185">Reference proteome</keyword>
<protein>
    <recommendedName>
        <fullName evidence="4">DUF4383 domain-containing protein</fullName>
    </recommendedName>
</protein>
<proteinExistence type="predicted"/>
<dbReference type="RefSeq" id="WP_003937988.1">
    <property type="nucleotide sequence ID" value="NZ_AOEX01000062.1"/>
</dbReference>
<comment type="caution">
    <text evidence="2">The sequence shown here is derived from an EMBL/GenBank/DDBJ whole genome shotgun (WGS) entry which is preliminary data.</text>
</comment>
<sequence length="157" mass="16242">MATPHSRPTRNSVTSTSVQLAALVVGAVFLLVGVAGFVPGVTSDLDRLAAAGHDSGAMLVGLFQVSVLHNIVHVVFGIAGIAAARLASAAGIYLLLGGLIYLALWVFGLLIDKGGSVNFLPLNTADDWLHFVLGLGMIWLGILLTRGNRADARGTLS</sequence>
<name>M2YE03_9NOCA</name>
<keyword evidence="1" id="KW-0472">Membrane</keyword>
<keyword evidence="1" id="KW-1133">Transmembrane helix</keyword>
<dbReference type="PATRIC" id="fig|1278076.4.peg.4038"/>
<evidence type="ECO:0000313" key="2">
    <source>
        <dbReference type="EMBL" id="EME59850.1"/>
    </source>
</evidence>
<dbReference type="Pfam" id="PF14325">
    <property type="entry name" value="DUF4383"/>
    <property type="match status" value="1"/>
</dbReference>
<reference evidence="2 3" key="1">
    <citation type="journal article" date="2013" name="Genome Announc.">
        <title>Draft Genome Sequence of Rhodococcus ruber Strain BKS 20-38.</title>
        <authorList>
            <person name="Bala M."/>
            <person name="Kumar S."/>
            <person name="Raghava G.P."/>
            <person name="Mayilraj S."/>
        </authorList>
    </citation>
    <scope>NUCLEOTIDE SEQUENCE [LARGE SCALE GENOMIC DNA]</scope>
    <source>
        <strain evidence="2 3">BKS 20-38</strain>
    </source>
</reference>
<dbReference type="Proteomes" id="UP000011731">
    <property type="component" value="Unassembled WGS sequence"/>
</dbReference>
<keyword evidence="1" id="KW-0812">Transmembrane</keyword>
<feature type="transmembrane region" description="Helical" evidence="1">
    <location>
        <begin position="20"/>
        <end position="38"/>
    </location>
</feature>
<evidence type="ECO:0000256" key="1">
    <source>
        <dbReference type="SAM" id="Phobius"/>
    </source>
</evidence>